<keyword evidence="1" id="KW-1133">Transmembrane helix</keyword>
<reference evidence="2" key="1">
    <citation type="submission" date="2020-11" db="EMBL/GenBank/DDBJ databases">
        <authorList>
            <person name="Tran Van P."/>
        </authorList>
    </citation>
    <scope>NUCLEOTIDE SEQUENCE</scope>
</reference>
<keyword evidence="3" id="KW-1185">Reference proteome</keyword>
<dbReference type="EMBL" id="CAJPVJ010016250">
    <property type="protein sequence ID" value="CAG2176164.1"/>
    <property type="molecule type" value="Genomic_DNA"/>
</dbReference>
<feature type="transmembrane region" description="Helical" evidence="1">
    <location>
        <begin position="50"/>
        <end position="74"/>
    </location>
</feature>
<organism evidence="2">
    <name type="scientific">Oppiella nova</name>
    <dbReference type="NCBI Taxonomy" id="334625"/>
    <lineage>
        <taxon>Eukaryota</taxon>
        <taxon>Metazoa</taxon>
        <taxon>Ecdysozoa</taxon>
        <taxon>Arthropoda</taxon>
        <taxon>Chelicerata</taxon>
        <taxon>Arachnida</taxon>
        <taxon>Acari</taxon>
        <taxon>Acariformes</taxon>
        <taxon>Sarcoptiformes</taxon>
        <taxon>Oribatida</taxon>
        <taxon>Brachypylina</taxon>
        <taxon>Oppioidea</taxon>
        <taxon>Oppiidae</taxon>
        <taxon>Oppiella</taxon>
    </lineage>
</organism>
<name>A0A7R9MF01_9ACAR</name>
<evidence type="ECO:0000313" key="3">
    <source>
        <dbReference type="Proteomes" id="UP000728032"/>
    </source>
</evidence>
<proteinExistence type="predicted"/>
<keyword evidence="1" id="KW-0472">Membrane</keyword>
<evidence type="ECO:0000256" key="1">
    <source>
        <dbReference type="SAM" id="Phobius"/>
    </source>
</evidence>
<protein>
    <submittedName>
        <fullName evidence="2">Uncharacterized protein</fullName>
    </submittedName>
</protein>
<sequence length="91" mass="9971">MRYFGATNQYVGVAHIHWPNGNKPRDIPECGFDGGLCPELPFWDILAAPLLTILVFLLAIAILICGVASMAICVRVRTLFTIQGQNMAVLL</sequence>
<keyword evidence="1" id="KW-0812">Transmembrane</keyword>
<gene>
    <name evidence="2" type="ORF">ONB1V03_LOCUS15598</name>
</gene>
<dbReference type="EMBL" id="OC931075">
    <property type="protein sequence ID" value="CAD7658978.1"/>
    <property type="molecule type" value="Genomic_DNA"/>
</dbReference>
<evidence type="ECO:0000313" key="2">
    <source>
        <dbReference type="EMBL" id="CAD7658978.1"/>
    </source>
</evidence>
<accession>A0A7R9MF01</accession>
<dbReference type="Proteomes" id="UP000728032">
    <property type="component" value="Unassembled WGS sequence"/>
</dbReference>
<dbReference type="AlphaFoldDB" id="A0A7R9MF01"/>